<dbReference type="PRINTS" id="PR00083">
    <property type="entry name" value="HOLDHDRGNASE"/>
</dbReference>
<evidence type="ECO:0000256" key="1">
    <source>
        <dbReference type="ARBA" id="ARBA00001947"/>
    </source>
</evidence>
<name>A0A2S4K0X9_9SPIO</name>
<organism evidence="9 10">
    <name type="scientific">Alkalispirochaeta sphaeroplastigenens</name>
    <dbReference type="NCBI Taxonomy" id="1187066"/>
    <lineage>
        <taxon>Bacteria</taxon>
        <taxon>Pseudomonadati</taxon>
        <taxon>Spirochaetota</taxon>
        <taxon>Spirochaetia</taxon>
        <taxon>Spirochaetales</taxon>
        <taxon>Spirochaetaceae</taxon>
        <taxon>Alkalispirochaeta</taxon>
    </lineage>
</organism>
<comment type="similarity">
    <text evidence="2 6 8">Belongs to the histidinol dehydrogenase family.</text>
</comment>
<keyword evidence="5 6" id="KW-0560">Oxidoreductase</keyword>
<proteinExistence type="inferred from homology"/>
<dbReference type="NCBIfam" id="TIGR00069">
    <property type="entry name" value="hisD"/>
    <property type="match status" value="1"/>
</dbReference>
<dbReference type="OrthoDB" id="9805269at2"/>
<evidence type="ECO:0000313" key="9">
    <source>
        <dbReference type="EMBL" id="POR05418.1"/>
    </source>
</evidence>
<dbReference type="CDD" id="cd06572">
    <property type="entry name" value="Histidinol_dh"/>
    <property type="match status" value="1"/>
</dbReference>
<evidence type="ECO:0000313" key="10">
    <source>
        <dbReference type="Proteomes" id="UP000237350"/>
    </source>
</evidence>
<dbReference type="GO" id="GO:0004399">
    <property type="term" value="F:histidinol dehydrogenase activity"/>
    <property type="evidence" value="ECO:0007669"/>
    <property type="project" value="InterPro"/>
</dbReference>
<evidence type="ECO:0000256" key="2">
    <source>
        <dbReference type="ARBA" id="ARBA00010178"/>
    </source>
</evidence>
<evidence type="ECO:0000256" key="5">
    <source>
        <dbReference type="ARBA" id="ARBA00023002"/>
    </source>
</evidence>
<dbReference type="Gene3D" id="1.20.5.1300">
    <property type="match status" value="1"/>
</dbReference>
<dbReference type="RefSeq" id="WP_103679060.1">
    <property type="nucleotide sequence ID" value="NZ_LPWH01000002.1"/>
</dbReference>
<reference evidence="10" key="1">
    <citation type="submission" date="2015-12" db="EMBL/GenBank/DDBJ databases">
        <authorList>
            <person name="Lodha T.D."/>
            <person name="Chintalapati S."/>
            <person name="Chintalapati V.R."/>
            <person name="Sravanthi T."/>
        </authorList>
    </citation>
    <scope>NUCLEOTIDE SEQUENCE [LARGE SCALE GENOMIC DNA]</scope>
    <source>
        <strain evidence="10">JC133</strain>
    </source>
</reference>
<keyword evidence="10" id="KW-1185">Reference proteome</keyword>
<dbReference type="Proteomes" id="UP000237350">
    <property type="component" value="Unassembled WGS sequence"/>
</dbReference>
<dbReference type="GO" id="GO:0005829">
    <property type="term" value="C:cytosol"/>
    <property type="evidence" value="ECO:0007669"/>
    <property type="project" value="TreeGrafter"/>
</dbReference>
<feature type="active site" description="Proton acceptor" evidence="7">
    <location>
        <position position="335"/>
    </location>
</feature>
<dbReference type="PIRSF" id="PIRSF000099">
    <property type="entry name" value="Histidinol_dh"/>
    <property type="match status" value="1"/>
</dbReference>
<evidence type="ECO:0000256" key="6">
    <source>
        <dbReference type="PIRNR" id="PIRNR000099"/>
    </source>
</evidence>
<keyword evidence="4" id="KW-0862">Zinc</keyword>
<evidence type="ECO:0000256" key="7">
    <source>
        <dbReference type="PIRSR" id="PIRSR000099-1"/>
    </source>
</evidence>
<dbReference type="AlphaFoldDB" id="A0A2S4K0X9"/>
<evidence type="ECO:0000256" key="8">
    <source>
        <dbReference type="RuleBase" id="RU004175"/>
    </source>
</evidence>
<dbReference type="Gene3D" id="3.40.50.1980">
    <property type="entry name" value="Nitrogenase molybdenum iron protein domain"/>
    <property type="match status" value="2"/>
</dbReference>
<dbReference type="PANTHER" id="PTHR21256">
    <property type="entry name" value="HISTIDINOL DEHYDROGENASE HDH"/>
    <property type="match status" value="1"/>
</dbReference>
<dbReference type="GO" id="GO:0000105">
    <property type="term" value="P:L-histidine biosynthetic process"/>
    <property type="evidence" value="ECO:0007669"/>
    <property type="project" value="InterPro"/>
</dbReference>
<evidence type="ECO:0000256" key="3">
    <source>
        <dbReference type="ARBA" id="ARBA00022723"/>
    </source>
</evidence>
<feature type="active site" description="Proton acceptor" evidence="7">
    <location>
        <position position="334"/>
    </location>
</feature>
<accession>A0A2S4K0X9</accession>
<dbReference type="FunFam" id="3.40.50.1980:FF:000001">
    <property type="entry name" value="Histidinol dehydrogenase"/>
    <property type="match status" value="1"/>
</dbReference>
<evidence type="ECO:0000256" key="4">
    <source>
        <dbReference type="ARBA" id="ARBA00022833"/>
    </source>
</evidence>
<dbReference type="GO" id="GO:0051287">
    <property type="term" value="F:NAD binding"/>
    <property type="evidence" value="ECO:0007669"/>
    <property type="project" value="InterPro"/>
</dbReference>
<dbReference type="InterPro" id="IPR022695">
    <property type="entry name" value="Histidinol_DH_monofunct"/>
</dbReference>
<dbReference type="SUPFAM" id="SSF53720">
    <property type="entry name" value="ALDH-like"/>
    <property type="match status" value="1"/>
</dbReference>
<dbReference type="GO" id="GO:0046872">
    <property type="term" value="F:metal ion binding"/>
    <property type="evidence" value="ECO:0007669"/>
    <property type="project" value="UniProtKB-KW"/>
</dbReference>
<comment type="cofactor">
    <cofactor evidence="1">
        <name>Zn(2+)</name>
        <dbReference type="ChEBI" id="CHEBI:29105"/>
    </cofactor>
</comment>
<gene>
    <name evidence="9" type="ORF">AU468_00650</name>
</gene>
<dbReference type="Pfam" id="PF00815">
    <property type="entry name" value="Histidinol_dh"/>
    <property type="match status" value="1"/>
</dbReference>
<dbReference type="InterPro" id="IPR012131">
    <property type="entry name" value="Hstdl_DH"/>
</dbReference>
<dbReference type="EMBL" id="LPWH01000002">
    <property type="protein sequence ID" value="POR05418.1"/>
    <property type="molecule type" value="Genomic_DNA"/>
</dbReference>
<keyword evidence="3" id="KW-0479">Metal-binding</keyword>
<comment type="caution">
    <text evidence="9">The sequence shown here is derived from an EMBL/GenBank/DDBJ whole genome shotgun (WGS) entry which is preliminary data.</text>
</comment>
<protein>
    <submittedName>
        <fullName evidence="9">Histidinol dehydrogenase</fullName>
    </submittedName>
</protein>
<sequence length="441" mass="47603">MSTTKIEPKRWDALSDPERARIMARSQIDIDSLVEQARPIVQAVQHEGDAALIRYARQLDQADLTSRGIAVSPAEFDQAEAELPRELREAIDFSIENIRRFHQAQVERAMITVEVRPGIIASERSTPIERVGLYVPSGRGSFPSMLYMLAVPAVLAEVPLLAVTTPPRPDGSVDPAVLYAARRCGLERVYRAGGAQAVAALAFGTETVPAVCKIVGPGSAWVAAAKRIVADRVDVGVPAGPSESIVLADESAQAWKVSLDLMIEAEHGSDSSALLVTPSEKLAREVALQVSSLIEEVPEPRKTFLRDVFTGYGGIIVTSGEDQAVEIVNDFAPEHLLITCRDSRAVASRITNASEILIGEHTAFSLANYATGPNAVLPTGGWARTFGPVSVRDFRKSSSLIEVTPRGYEAMKDHVIALADSEGFYTHAMALRRRDEGSTPS</sequence>
<dbReference type="PANTHER" id="PTHR21256:SF2">
    <property type="entry name" value="HISTIDINE BIOSYNTHESIS TRIFUNCTIONAL PROTEIN"/>
    <property type="match status" value="1"/>
</dbReference>
<dbReference type="InterPro" id="IPR016161">
    <property type="entry name" value="Ald_DH/histidinol_DH"/>
</dbReference>